<dbReference type="CDD" id="cd07067">
    <property type="entry name" value="HP_PGM_like"/>
    <property type="match status" value="1"/>
</dbReference>
<sequence>MKTYIYMVRHAVSPFVLGNERERGLSKKGHADAYRIKELLAEEKITHFVSSPYRRAVETIKYLAEASNQEIELYEELRERAIGSVEIEISEDDFLQGIRTSFSDKQYKMPDGESTQEAQERAIPVIKQLIQQHKGGNIALGTHGNIMTIILNYFDKKYGYEFFEQTSKPDIYKLEFEELELSHVERLWDSEVLNR</sequence>
<dbReference type="GO" id="GO:0045820">
    <property type="term" value="P:negative regulation of glycolytic process"/>
    <property type="evidence" value="ECO:0007669"/>
    <property type="project" value="TreeGrafter"/>
</dbReference>
<evidence type="ECO:0000256" key="1">
    <source>
        <dbReference type="ARBA" id="ARBA00022801"/>
    </source>
</evidence>
<dbReference type="Proteomes" id="UP000249163">
    <property type="component" value="Chromosome"/>
</dbReference>
<organism evidence="2 3">
    <name type="scientific">Paenibacillus odorifer</name>
    <dbReference type="NCBI Taxonomy" id="189426"/>
    <lineage>
        <taxon>Bacteria</taxon>
        <taxon>Bacillati</taxon>
        <taxon>Bacillota</taxon>
        <taxon>Bacilli</taxon>
        <taxon>Bacillales</taxon>
        <taxon>Paenibacillaceae</taxon>
        <taxon>Paenibacillus</taxon>
    </lineage>
</organism>
<dbReference type="PANTHER" id="PTHR46517">
    <property type="entry name" value="FRUCTOSE-2,6-BISPHOSPHATASE TIGAR"/>
    <property type="match status" value="1"/>
</dbReference>
<dbReference type="InterPro" id="IPR013078">
    <property type="entry name" value="His_Pase_superF_clade-1"/>
</dbReference>
<proteinExistence type="predicted"/>
<dbReference type="SMART" id="SM00855">
    <property type="entry name" value="PGAM"/>
    <property type="match status" value="1"/>
</dbReference>
<dbReference type="InterPro" id="IPR051695">
    <property type="entry name" value="Phosphoglycerate_Mutase"/>
</dbReference>
<protein>
    <submittedName>
        <fullName evidence="2">Histidine phosphatase family protein</fullName>
    </submittedName>
</protein>
<keyword evidence="1" id="KW-0378">Hydrolase</keyword>
<name>A0AAD0P0S3_9BACL</name>
<reference evidence="2 3" key="1">
    <citation type="submission" date="2017-06" db="EMBL/GenBank/DDBJ databases">
        <title>Complete genome sequence of Paenibacillus odorifer CBA7130.</title>
        <authorList>
            <person name="Nam Y.-D."/>
            <person name="Kang J."/>
            <person name="Chung W.-H."/>
        </authorList>
    </citation>
    <scope>NUCLEOTIDE SEQUENCE [LARGE SCALE GENOMIC DNA]</scope>
    <source>
        <strain evidence="2 3">CBA7130</strain>
    </source>
</reference>
<dbReference type="AlphaFoldDB" id="A0AAD0P0S3"/>
<dbReference type="InterPro" id="IPR029033">
    <property type="entry name" value="His_PPase_superfam"/>
</dbReference>
<dbReference type="SUPFAM" id="SSF53254">
    <property type="entry name" value="Phosphoglycerate mutase-like"/>
    <property type="match status" value="1"/>
</dbReference>
<accession>A0AAD0P0S3</accession>
<gene>
    <name evidence="2" type="ORF">CD191_11105</name>
</gene>
<dbReference type="GO" id="GO:0043456">
    <property type="term" value="P:regulation of pentose-phosphate shunt"/>
    <property type="evidence" value="ECO:0007669"/>
    <property type="project" value="TreeGrafter"/>
</dbReference>
<dbReference type="GO" id="GO:0005829">
    <property type="term" value="C:cytosol"/>
    <property type="evidence" value="ECO:0007669"/>
    <property type="project" value="TreeGrafter"/>
</dbReference>
<dbReference type="Gene3D" id="3.40.50.1240">
    <property type="entry name" value="Phosphoglycerate mutase-like"/>
    <property type="match status" value="1"/>
</dbReference>
<dbReference type="Pfam" id="PF00300">
    <property type="entry name" value="His_Phos_1"/>
    <property type="match status" value="1"/>
</dbReference>
<dbReference type="RefSeq" id="WP_111503536.1">
    <property type="nucleotide sequence ID" value="NZ_CP021965.1"/>
</dbReference>
<dbReference type="EMBL" id="CP021965">
    <property type="protein sequence ID" value="AWV33117.1"/>
    <property type="molecule type" value="Genomic_DNA"/>
</dbReference>
<evidence type="ECO:0000313" key="2">
    <source>
        <dbReference type="EMBL" id="AWV33117.1"/>
    </source>
</evidence>
<evidence type="ECO:0000313" key="3">
    <source>
        <dbReference type="Proteomes" id="UP000249163"/>
    </source>
</evidence>
<dbReference type="GO" id="GO:0004331">
    <property type="term" value="F:fructose-2,6-bisphosphate 2-phosphatase activity"/>
    <property type="evidence" value="ECO:0007669"/>
    <property type="project" value="TreeGrafter"/>
</dbReference>
<dbReference type="PANTHER" id="PTHR46517:SF1">
    <property type="entry name" value="FRUCTOSE-2,6-BISPHOSPHATASE TIGAR"/>
    <property type="match status" value="1"/>
</dbReference>